<proteinExistence type="predicted"/>
<accession>A0A0L0DJ07</accession>
<feature type="region of interest" description="Disordered" evidence="1">
    <location>
        <begin position="355"/>
        <end position="375"/>
    </location>
</feature>
<evidence type="ECO:0000256" key="1">
    <source>
        <dbReference type="SAM" id="MobiDB-lite"/>
    </source>
</evidence>
<sequence length="638" mass="69367">MHSSLLGQSIQKRDLLRTLVRDRQDPWPSIIDVLESEGETGYAFRVPFARQLATDGLLAELCRGAAIMCQAAEIEPDEALARVDPFGPLWHQLPPPSRNASAAVSLWHSAESGRPIVRRVYSLASDPGNTRRVVTYAEEDVAVPGDAVPRILALTLGVARECAACGVLHLPALVQCPECRSELPLVFTIVCPHCAVRQRLVALCCASCQIDISEPHSWIAVTRDRVEALARRRRRHLVKQHKRAQAEQRVRDRARAKAKAAKRARGAAGPPSPGLVPLVNGVAPDPDVPGLSSASPSSAAVGAPLPVSVSLSTDLPLRAFDPRRPLRVSSPAVSAALLANRLPVEPAVGRQSLAASVGAPSAPPSLQLHDDGDSESPTFMLSAPPISVDLDLELSLIEDAHTTHGVNGQRRTGSLRASSGRASSQVVAGASEVLETGATNAATRATHMFMHQPPHMHIVIQRGRLPVRLRGEDYIFLMGCLSNSLGSLLNIPTFSLLPTCLEKLVGRLFLIELVEHVRDDVVEYVVPRMPKSAVPELNPECDPMGVPPVKWRSTGGWRSIANDASVQVSFRARSDNIVSYIRVRKSSHPQRVLIHVYRGRRHPKANESLARFVPRRLEPFALYPPRLLAPHQYLEDGE</sequence>
<feature type="compositionally biased region" description="Basic residues" evidence="1">
    <location>
        <begin position="256"/>
        <end position="265"/>
    </location>
</feature>
<name>A0A0L0DJ07_THETB</name>
<evidence type="ECO:0000313" key="2">
    <source>
        <dbReference type="EMBL" id="KNC52384.1"/>
    </source>
</evidence>
<reference evidence="2 3" key="1">
    <citation type="submission" date="2010-05" db="EMBL/GenBank/DDBJ databases">
        <title>The Genome Sequence of Thecamonas trahens ATCC 50062.</title>
        <authorList>
            <consortium name="The Broad Institute Genome Sequencing Platform"/>
            <person name="Russ C."/>
            <person name="Cuomo C."/>
            <person name="Shea T."/>
            <person name="Young S.K."/>
            <person name="Zeng Q."/>
            <person name="Koehrsen M."/>
            <person name="Haas B."/>
            <person name="Borodovsky M."/>
            <person name="Guigo R."/>
            <person name="Alvarado L."/>
            <person name="Berlin A."/>
            <person name="Bochicchio J."/>
            <person name="Borenstein D."/>
            <person name="Chapman S."/>
            <person name="Chen Z."/>
            <person name="Freedman E."/>
            <person name="Gellesch M."/>
            <person name="Goldberg J."/>
            <person name="Griggs A."/>
            <person name="Gujja S."/>
            <person name="Heilman E."/>
            <person name="Heiman D."/>
            <person name="Hepburn T."/>
            <person name="Howarth C."/>
            <person name="Jen D."/>
            <person name="Larson L."/>
            <person name="Mehta T."/>
            <person name="Park D."/>
            <person name="Pearson M."/>
            <person name="Roberts A."/>
            <person name="Saif S."/>
            <person name="Shenoy N."/>
            <person name="Sisk P."/>
            <person name="Stolte C."/>
            <person name="Sykes S."/>
            <person name="Thomson T."/>
            <person name="Walk T."/>
            <person name="White J."/>
            <person name="Yandava C."/>
            <person name="Burger G."/>
            <person name="Gray M.W."/>
            <person name="Holland P.W.H."/>
            <person name="King N."/>
            <person name="Lang F.B.F."/>
            <person name="Roger A.J."/>
            <person name="Ruiz-Trillo I."/>
            <person name="Lander E."/>
            <person name="Nusbaum C."/>
        </authorList>
    </citation>
    <scope>NUCLEOTIDE SEQUENCE [LARGE SCALE GENOMIC DNA]</scope>
    <source>
        <strain evidence="2 3">ATCC 50062</strain>
    </source>
</reference>
<gene>
    <name evidence="2" type="ORF">AMSG_08356</name>
</gene>
<evidence type="ECO:0000313" key="3">
    <source>
        <dbReference type="Proteomes" id="UP000054408"/>
    </source>
</evidence>
<keyword evidence="3" id="KW-1185">Reference proteome</keyword>
<feature type="region of interest" description="Disordered" evidence="1">
    <location>
        <begin position="237"/>
        <end position="276"/>
    </location>
</feature>
<feature type="compositionally biased region" description="Basic and acidic residues" evidence="1">
    <location>
        <begin position="244"/>
        <end position="255"/>
    </location>
</feature>
<dbReference type="Proteomes" id="UP000054408">
    <property type="component" value="Unassembled WGS sequence"/>
</dbReference>
<dbReference type="RefSeq" id="XP_013755429.1">
    <property type="nucleotide sequence ID" value="XM_013899975.1"/>
</dbReference>
<dbReference type="GeneID" id="25567068"/>
<organism evidence="2 3">
    <name type="scientific">Thecamonas trahens ATCC 50062</name>
    <dbReference type="NCBI Taxonomy" id="461836"/>
    <lineage>
        <taxon>Eukaryota</taxon>
        <taxon>Apusozoa</taxon>
        <taxon>Apusomonadida</taxon>
        <taxon>Apusomonadidae</taxon>
        <taxon>Thecamonas</taxon>
    </lineage>
</organism>
<dbReference type="AlphaFoldDB" id="A0A0L0DJ07"/>
<dbReference type="EMBL" id="GL349472">
    <property type="protein sequence ID" value="KNC52384.1"/>
    <property type="molecule type" value="Genomic_DNA"/>
</dbReference>
<protein>
    <submittedName>
        <fullName evidence="2">Uncharacterized protein</fullName>
    </submittedName>
</protein>